<comment type="similarity">
    <text evidence="1">Belongs to the NAR2 family.</text>
</comment>
<dbReference type="Proteomes" id="UP001642487">
    <property type="component" value="Chromosome 8"/>
</dbReference>
<reference evidence="2 3" key="1">
    <citation type="submission" date="2024-03" db="EMBL/GenBank/DDBJ databases">
        <authorList>
            <person name="Gkanogiannis A."/>
            <person name="Becerra Lopez-Lavalle L."/>
        </authorList>
    </citation>
    <scope>NUCLEOTIDE SEQUENCE [LARGE SCALE GENOMIC DNA]</scope>
</reference>
<keyword evidence="3" id="KW-1185">Reference proteome</keyword>
<organism evidence="2 3">
    <name type="scientific">Citrullus colocynthis</name>
    <name type="common">colocynth</name>
    <dbReference type="NCBI Taxonomy" id="252529"/>
    <lineage>
        <taxon>Eukaryota</taxon>
        <taxon>Viridiplantae</taxon>
        <taxon>Streptophyta</taxon>
        <taxon>Embryophyta</taxon>
        <taxon>Tracheophyta</taxon>
        <taxon>Spermatophyta</taxon>
        <taxon>Magnoliopsida</taxon>
        <taxon>eudicotyledons</taxon>
        <taxon>Gunneridae</taxon>
        <taxon>Pentapetalae</taxon>
        <taxon>rosids</taxon>
        <taxon>fabids</taxon>
        <taxon>Cucurbitales</taxon>
        <taxon>Cucurbitaceae</taxon>
        <taxon>Benincaseae</taxon>
        <taxon>Citrullus</taxon>
    </lineage>
</organism>
<proteinExistence type="inferred from homology"/>
<comment type="function">
    <text evidence="1">Involved in nitrate transport.</text>
</comment>
<dbReference type="PANTHER" id="PTHR34806">
    <property type="entry name" value="HIGH-AFFINITY NITRATE TRANSPORTER 3.2"/>
    <property type="match status" value="1"/>
</dbReference>
<keyword evidence="1" id="KW-0472">Membrane</keyword>
<evidence type="ECO:0000313" key="3">
    <source>
        <dbReference type="Proteomes" id="UP001642487"/>
    </source>
</evidence>
<evidence type="ECO:0000256" key="1">
    <source>
        <dbReference type="PIRNR" id="PIRNR012939"/>
    </source>
</evidence>
<keyword evidence="1" id="KW-0732">Signal</keyword>
<keyword evidence="1" id="KW-0812">Transmembrane</keyword>
<dbReference type="Pfam" id="PF16974">
    <property type="entry name" value="NAR2"/>
    <property type="match status" value="1"/>
</dbReference>
<feature type="signal peptide" evidence="1">
    <location>
        <begin position="1"/>
        <end position="22"/>
    </location>
</feature>
<sequence>MGSNGFLLAALFLSCFLGFSRGNVHFSSLPRTLEVTASPKPGQVLKAGVDKISVTWVLNGTVTAGSDSGYKNIKVKLCYAPVSQVDRAWRKTEDDLSKDKTCQFNMLEKPYNPANKTVQKFEWTVERDIPMGTYFVRAYVLNSAGDEVAYGQTTDDKIGTNLFQVESITGRHISLDIASVCFSAFSVVSLFGFFLIDKRKAKKAAAAGGQ</sequence>
<dbReference type="InterPro" id="IPR016605">
    <property type="entry name" value="Transptr_NO3_Nar2"/>
</dbReference>
<accession>A0ABP0Z308</accession>
<keyword evidence="1" id="KW-1003">Cell membrane</keyword>
<dbReference type="EMBL" id="OZ021742">
    <property type="protein sequence ID" value="CAK9327168.1"/>
    <property type="molecule type" value="Genomic_DNA"/>
</dbReference>
<dbReference type="PIRSF" id="PIRSF012939">
    <property type="entry name" value="Transpt_NO3_Nar2"/>
    <property type="match status" value="1"/>
</dbReference>
<feature type="chain" id="PRO_5045016861" description="High-affinity nitrate transporter" evidence="1">
    <location>
        <begin position="23"/>
        <end position="210"/>
    </location>
</feature>
<name>A0ABP0Z308_9ROSI</name>
<protein>
    <recommendedName>
        <fullName evidence="1">High-affinity nitrate transporter</fullName>
    </recommendedName>
</protein>
<dbReference type="PANTHER" id="PTHR34806:SF1">
    <property type="entry name" value="HIGH-AFFINITY NITRATE TRANSPORTER 3.1"/>
    <property type="match status" value="1"/>
</dbReference>
<keyword evidence="1" id="KW-0534">Nitrate assimilation</keyword>
<feature type="transmembrane region" description="Helical" evidence="1">
    <location>
        <begin position="177"/>
        <end position="196"/>
    </location>
</feature>
<gene>
    <name evidence="2" type="ORF">CITCOLO1_LOCUS19537</name>
</gene>
<keyword evidence="1" id="KW-1133">Transmembrane helix</keyword>
<evidence type="ECO:0000313" key="2">
    <source>
        <dbReference type="EMBL" id="CAK9327168.1"/>
    </source>
</evidence>